<dbReference type="InterPro" id="IPR021109">
    <property type="entry name" value="Peptidase_aspartic_dom_sf"/>
</dbReference>
<proteinExistence type="predicted"/>
<dbReference type="CDD" id="cd00303">
    <property type="entry name" value="retropepsin_like"/>
    <property type="match status" value="1"/>
</dbReference>
<dbReference type="HOGENOM" id="CLU_329309_0_0_1"/>
<organism evidence="2 3">
    <name type="scientific">Phlebiopsis gigantea (strain 11061_1 CR5-6)</name>
    <name type="common">White-rot fungus</name>
    <name type="synonym">Peniophora gigantea</name>
    <dbReference type="NCBI Taxonomy" id="745531"/>
    <lineage>
        <taxon>Eukaryota</taxon>
        <taxon>Fungi</taxon>
        <taxon>Dikarya</taxon>
        <taxon>Basidiomycota</taxon>
        <taxon>Agaricomycotina</taxon>
        <taxon>Agaricomycetes</taxon>
        <taxon>Polyporales</taxon>
        <taxon>Phanerochaetaceae</taxon>
        <taxon>Phlebiopsis</taxon>
    </lineage>
</organism>
<protein>
    <recommendedName>
        <fullName evidence="4">CCHC-type domain-containing protein</fullName>
    </recommendedName>
</protein>
<dbReference type="OrthoDB" id="2801991at2759"/>
<keyword evidence="3" id="KW-1185">Reference proteome</keyword>
<dbReference type="SUPFAM" id="SSF50630">
    <property type="entry name" value="Acid proteases"/>
    <property type="match status" value="1"/>
</dbReference>
<evidence type="ECO:0000313" key="3">
    <source>
        <dbReference type="Proteomes" id="UP000053257"/>
    </source>
</evidence>
<feature type="region of interest" description="Disordered" evidence="1">
    <location>
        <begin position="201"/>
        <end position="299"/>
    </location>
</feature>
<dbReference type="AlphaFoldDB" id="A0A0C3S2Y4"/>
<feature type="region of interest" description="Disordered" evidence="1">
    <location>
        <begin position="547"/>
        <end position="586"/>
    </location>
</feature>
<reference evidence="2 3" key="1">
    <citation type="journal article" date="2014" name="PLoS Genet.">
        <title>Analysis of the Phlebiopsis gigantea genome, transcriptome and secretome provides insight into its pioneer colonization strategies of wood.</title>
        <authorList>
            <person name="Hori C."/>
            <person name="Ishida T."/>
            <person name="Igarashi K."/>
            <person name="Samejima M."/>
            <person name="Suzuki H."/>
            <person name="Master E."/>
            <person name="Ferreira P."/>
            <person name="Ruiz-Duenas F.J."/>
            <person name="Held B."/>
            <person name="Canessa P."/>
            <person name="Larrondo L.F."/>
            <person name="Schmoll M."/>
            <person name="Druzhinina I.S."/>
            <person name="Kubicek C.P."/>
            <person name="Gaskell J.A."/>
            <person name="Kersten P."/>
            <person name="St John F."/>
            <person name="Glasner J."/>
            <person name="Sabat G."/>
            <person name="Splinter BonDurant S."/>
            <person name="Syed K."/>
            <person name="Yadav J."/>
            <person name="Mgbeahuruike A.C."/>
            <person name="Kovalchuk A."/>
            <person name="Asiegbu F.O."/>
            <person name="Lackner G."/>
            <person name="Hoffmeister D."/>
            <person name="Rencoret J."/>
            <person name="Gutierrez A."/>
            <person name="Sun H."/>
            <person name="Lindquist E."/>
            <person name="Barry K."/>
            <person name="Riley R."/>
            <person name="Grigoriev I.V."/>
            <person name="Henrissat B."/>
            <person name="Kues U."/>
            <person name="Berka R.M."/>
            <person name="Martinez A.T."/>
            <person name="Covert S.F."/>
            <person name="Blanchette R.A."/>
            <person name="Cullen D."/>
        </authorList>
    </citation>
    <scope>NUCLEOTIDE SEQUENCE [LARGE SCALE GENOMIC DNA]</scope>
    <source>
        <strain evidence="2 3">11061_1 CR5-6</strain>
    </source>
</reference>
<evidence type="ECO:0008006" key="4">
    <source>
        <dbReference type="Google" id="ProtNLM"/>
    </source>
</evidence>
<evidence type="ECO:0000256" key="1">
    <source>
        <dbReference type="SAM" id="MobiDB-lite"/>
    </source>
</evidence>
<dbReference type="Proteomes" id="UP000053257">
    <property type="component" value="Unassembled WGS sequence"/>
</dbReference>
<gene>
    <name evidence="2" type="ORF">PHLGIDRAFT_16775</name>
</gene>
<accession>A0A0C3S2Y4</accession>
<sequence length="859" mass="97793">MATLSAADLPLLGTKRAPRKFNGQYSEVDRFLYHYNRLCQKYNVITDQEKIENITQYCSRKVREVLEGIHGLTGTDWTDFTNHIRKYFEADKEAKRYRINDVEVYVRESKQRSMKTLEHWNKYNRGFIRIVGWLKQEQRISDCEANFYFWKGIPRHFRYQLEPRIIIKNPAHNTKDLFTMRMVCAAAEALLSRDRFDMERLPSDEEDEEDEDLSNDSEASNGSNDEDKEQSRPPKYKKTHTTKSLYPKYKDPKHVSFREPPSEVASDSDSDQPSKAQRQHARKDKSTTAASEAPKDNQQEVEDLIQQLGRMSVDDPSYAMMYFRACSKNPLVKDIIPSPVVQQRSTALGGPNRPFDRQAPPHMDGSMQREPRLCFGCGARGHGMGMCPQLQELVAQGVIIRDNQGRFAMKNGQPIRKISFDEPLVQAITRANGSSTHFVGVPSSDENDDQDDRDVYWGHQANIQDYWSDDEDDIAPYVYDVAERPKRTIRATRKAKESTAWVPHRKESGVRETARPGRPVSRTPEPTPAPIRERVPFNFVPVPRPVTPIFNPADDRQIIEDTPEPTPSTPPTSTKPDPQPAKDVPMHDARTIGKTETEKRQPRRSELQTLVDPKIMLDRVLRAPITVAIGELLAVSREMTSQFQDVIKFRSARHEKEAEARPSVRLVEAPSALEKRITLPKSVSAAAFMPRSRGQLIQIPLECNGERILAIVDTGSQLNIVNRGIWKSRVSQIRPMDITRRLVMNDASGGESMLEGLVSDVPLTCGGVRTTANLYVGPKAPFDLLLGRPWQRGNFVSIDERIEGTYLLFKDKNLHVNFEMLVTPDLEIDQKVLDYINTAHAAVGMCALDEEEAALLTWD</sequence>
<feature type="compositionally biased region" description="Acidic residues" evidence="1">
    <location>
        <begin position="204"/>
        <end position="215"/>
    </location>
</feature>
<dbReference type="EMBL" id="KN840704">
    <property type="protein sequence ID" value="KIP02100.1"/>
    <property type="molecule type" value="Genomic_DNA"/>
</dbReference>
<evidence type="ECO:0000313" key="2">
    <source>
        <dbReference type="EMBL" id="KIP02100.1"/>
    </source>
</evidence>
<feature type="region of interest" description="Disordered" evidence="1">
    <location>
        <begin position="495"/>
        <end position="534"/>
    </location>
</feature>
<feature type="compositionally biased region" description="Basic and acidic residues" evidence="1">
    <location>
        <begin position="248"/>
        <end position="261"/>
    </location>
</feature>
<dbReference type="STRING" id="745531.A0A0C3S2Y4"/>
<dbReference type="Gene3D" id="2.40.70.10">
    <property type="entry name" value="Acid Proteases"/>
    <property type="match status" value="1"/>
</dbReference>
<name>A0A0C3S2Y4_PHLG1</name>
<feature type="compositionally biased region" description="Basic and acidic residues" evidence="1">
    <location>
        <begin position="504"/>
        <end position="515"/>
    </location>
</feature>
<feature type="compositionally biased region" description="Polar residues" evidence="1">
    <location>
        <begin position="265"/>
        <end position="276"/>
    </location>
</feature>